<evidence type="ECO:0000313" key="2">
    <source>
        <dbReference type="Proteomes" id="UP001164250"/>
    </source>
</evidence>
<name>A0ACC1A4P1_9ROSI</name>
<comment type="caution">
    <text evidence="1">The sequence shown here is derived from an EMBL/GenBank/DDBJ whole genome shotgun (WGS) entry which is preliminary data.</text>
</comment>
<sequence length="336" mass="38444">MGYSREQRLMLNGRVIDRKAMGEELFWAIRGGGGGNFGVVLSWKIKLVRVPENVTVFTVPRTVEQGASELVLRWQYIASKLHEDLFIRIIILGVGEKSSGGKRIDQASFNSLFLGEIDRLIPLMNRSFPELGLKAEDCTEMSWVESTIYFAGFPKGSPLEVLLDKKQLYKSNFKAKSDFVTKPIPKNAIEGIWKMFQEEEEVAIMIMDPFGGKMNEISESEVPFPHRKGNLYNIQYMVKWDKDGMETSNRSVNRITSLYRYMTPFVSKSPRAAYVNYRDLDLGTNKKDKTTTYLEAAAWGVKYFKGNFKRLAQVKSKVDPENFFRNEQSIPLLPTP</sequence>
<accession>A0ACC1A4P1</accession>
<organism evidence="1 2">
    <name type="scientific">Pistacia atlantica</name>
    <dbReference type="NCBI Taxonomy" id="434234"/>
    <lineage>
        <taxon>Eukaryota</taxon>
        <taxon>Viridiplantae</taxon>
        <taxon>Streptophyta</taxon>
        <taxon>Embryophyta</taxon>
        <taxon>Tracheophyta</taxon>
        <taxon>Spermatophyta</taxon>
        <taxon>Magnoliopsida</taxon>
        <taxon>eudicotyledons</taxon>
        <taxon>Gunneridae</taxon>
        <taxon>Pentapetalae</taxon>
        <taxon>rosids</taxon>
        <taxon>malvids</taxon>
        <taxon>Sapindales</taxon>
        <taxon>Anacardiaceae</taxon>
        <taxon>Pistacia</taxon>
    </lineage>
</organism>
<dbReference type="EMBL" id="CM047908">
    <property type="protein sequence ID" value="KAJ0080761.1"/>
    <property type="molecule type" value="Genomic_DNA"/>
</dbReference>
<keyword evidence="2" id="KW-1185">Reference proteome</keyword>
<protein>
    <submittedName>
        <fullName evidence="1">Uncharacterized protein</fullName>
    </submittedName>
</protein>
<evidence type="ECO:0000313" key="1">
    <source>
        <dbReference type="EMBL" id="KAJ0080761.1"/>
    </source>
</evidence>
<dbReference type="Proteomes" id="UP001164250">
    <property type="component" value="Chromosome 12"/>
</dbReference>
<gene>
    <name evidence="1" type="ORF">Patl1_11469</name>
</gene>
<proteinExistence type="predicted"/>
<reference evidence="2" key="1">
    <citation type="journal article" date="2023" name="G3 (Bethesda)">
        <title>Genome assembly and association tests identify interacting loci associated with vigor, precocity, and sex in interspecific pistachio rootstocks.</title>
        <authorList>
            <person name="Palmer W."/>
            <person name="Jacygrad E."/>
            <person name="Sagayaradj S."/>
            <person name="Cavanaugh K."/>
            <person name="Han R."/>
            <person name="Bertier L."/>
            <person name="Beede B."/>
            <person name="Kafkas S."/>
            <person name="Golino D."/>
            <person name="Preece J."/>
            <person name="Michelmore R."/>
        </authorList>
    </citation>
    <scope>NUCLEOTIDE SEQUENCE [LARGE SCALE GENOMIC DNA]</scope>
</reference>